<comment type="function">
    <text evidence="4">Catalyzes the cleavage of L-kynurenine (L-Kyn) and L-3-hydroxykynurenine (L-3OHKyn) into anthranilic acid (AA) and 3-hydroxyanthranilic acid (3-OHAA), respectively.</text>
</comment>
<comment type="similarity">
    <text evidence="5">Belongs to the DegT/DnrJ/EryC1 family.</text>
</comment>
<dbReference type="InterPro" id="IPR015424">
    <property type="entry name" value="PyrdxlP-dep_Trfase"/>
</dbReference>
<comment type="catalytic activity">
    <reaction evidence="4">
        <text>L-kynurenine + H2O = anthranilate + L-alanine + H(+)</text>
        <dbReference type="Rhea" id="RHEA:16813"/>
        <dbReference type="ChEBI" id="CHEBI:15377"/>
        <dbReference type="ChEBI" id="CHEBI:15378"/>
        <dbReference type="ChEBI" id="CHEBI:16567"/>
        <dbReference type="ChEBI" id="CHEBI:57959"/>
        <dbReference type="ChEBI" id="CHEBI:57972"/>
        <dbReference type="EC" id="3.7.1.3"/>
    </reaction>
</comment>
<evidence type="ECO:0000256" key="1">
    <source>
        <dbReference type="ARBA" id="ARBA00022642"/>
    </source>
</evidence>
<dbReference type="GO" id="GO:0097053">
    <property type="term" value="P:L-kynurenine catabolic process"/>
    <property type="evidence" value="ECO:0007669"/>
    <property type="project" value="UniProtKB-UniPathway"/>
</dbReference>
<accession>A0A839EA61</accession>
<dbReference type="Pfam" id="PF01041">
    <property type="entry name" value="DegT_DnrJ_EryC1"/>
    <property type="match status" value="1"/>
</dbReference>
<dbReference type="Gene3D" id="3.40.640.10">
    <property type="entry name" value="Type I PLP-dependent aspartate aminotransferase-like (Major domain)"/>
    <property type="match status" value="1"/>
</dbReference>
<proteinExistence type="inferred from homology"/>
<dbReference type="Pfam" id="PF22580">
    <property type="entry name" value="KYNU_C"/>
    <property type="match status" value="1"/>
</dbReference>
<comment type="similarity">
    <text evidence="4">Belongs to the kynureninase family.</text>
</comment>
<name>A0A839EA61_9MICO</name>
<keyword evidence="8" id="KW-1185">Reference proteome</keyword>
<dbReference type="Gene3D" id="3.90.1150.10">
    <property type="entry name" value="Aspartate Aminotransferase, domain 1"/>
    <property type="match status" value="1"/>
</dbReference>
<dbReference type="GO" id="GO:0009435">
    <property type="term" value="P:NAD+ biosynthetic process"/>
    <property type="evidence" value="ECO:0007669"/>
    <property type="project" value="UniProtKB-UniPathway"/>
</dbReference>
<evidence type="ECO:0000256" key="4">
    <source>
        <dbReference type="PIRNR" id="PIRNR038800"/>
    </source>
</evidence>
<dbReference type="EC" id="3.7.1.3" evidence="4"/>
<dbReference type="EMBL" id="JACGWX010000006">
    <property type="protein sequence ID" value="MBA8848630.1"/>
    <property type="molecule type" value="Genomic_DNA"/>
</dbReference>
<comment type="pathway">
    <text evidence="4">Amino-acid degradation; L-kynurenine degradation; L-alanine and anthranilate from L-kynurenine: step 1/1.</text>
</comment>
<dbReference type="InterPro" id="IPR015422">
    <property type="entry name" value="PyrdxlP-dep_Trfase_small"/>
</dbReference>
<dbReference type="InterPro" id="IPR010111">
    <property type="entry name" value="Kynureninase"/>
</dbReference>
<evidence type="ECO:0000256" key="6">
    <source>
        <dbReference type="SAM" id="MobiDB-lite"/>
    </source>
</evidence>
<evidence type="ECO:0000313" key="8">
    <source>
        <dbReference type="Proteomes" id="UP000585905"/>
    </source>
</evidence>
<gene>
    <name evidence="7" type="ORF">FHX53_002240</name>
</gene>
<feature type="compositionally biased region" description="Low complexity" evidence="6">
    <location>
        <begin position="7"/>
        <end position="20"/>
    </location>
</feature>
<evidence type="ECO:0000313" key="7">
    <source>
        <dbReference type="EMBL" id="MBA8848630.1"/>
    </source>
</evidence>
<dbReference type="GO" id="GO:0043420">
    <property type="term" value="P:anthranilate metabolic process"/>
    <property type="evidence" value="ECO:0007669"/>
    <property type="project" value="TreeGrafter"/>
</dbReference>
<dbReference type="PANTHER" id="PTHR14084">
    <property type="entry name" value="KYNURENINASE"/>
    <property type="match status" value="1"/>
</dbReference>
<dbReference type="AlphaFoldDB" id="A0A839EA61"/>
<dbReference type="SUPFAM" id="SSF53383">
    <property type="entry name" value="PLP-dependent transferases"/>
    <property type="match status" value="1"/>
</dbReference>
<dbReference type="InterPro" id="IPR015421">
    <property type="entry name" value="PyrdxlP-dep_Trfase_major"/>
</dbReference>
<evidence type="ECO:0000256" key="5">
    <source>
        <dbReference type="RuleBase" id="RU004508"/>
    </source>
</evidence>
<dbReference type="RefSeq" id="WP_343050983.1">
    <property type="nucleotide sequence ID" value="NZ_BAAAOV010000012.1"/>
</dbReference>
<dbReference type="GO" id="GO:0030170">
    <property type="term" value="F:pyridoxal phosphate binding"/>
    <property type="evidence" value="ECO:0007669"/>
    <property type="project" value="InterPro"/>
</dbReference>
<keyword evidence="2 4" id="KW-0378">Hydrolase</keyword>
<comment type="cofactor">
    <cofactor evidence="4">
        <name>pyridoxal 5'-phosphate</name>
        <dbReference type="ChEBI" id="CHEBI:597326"/>
    </cofactor>
</comment>
<feature type="region of interest" description="Disordered" evidence="6">
    <location>
        <begin position="1"/>
        <end position="20"/>
    </location>
</feature>
<dbReference type="GO" id="GO:0019441">
    <property type="term" value="P:L-tryptophan catabolic process to kynurenine"/>
    <property type="evidence" value="ECO:0007669"/>
    <property type="project" value="TreeGrafter"/>
</dbReference>
<dbReference type="GO" id="GO:0005737">
    <property type="term" value="C:cytoplasm"/>
    <property type="evidence" value="ECO:0007669"/>
    <property type="project" value="InterPro"/>
</dbReference>
<evidence type="ECO:0000256" key="2">
    <source>
        <dbReference type="ARBA" id="ARBA00022801"/>
    </source>
</evidence>
<keyword evidence="3 4" id="KW-0663">Pyridoxal phosphate</keyword>
<reference evidence="7 8" key="1">
    <citation type="submission" date="2020-07" db="EMBL/GenBank/DDBJ databases">
        <title>Sequencing the genomes of 1000 actinobacteria strains.</title>
        <authorList>
            <person name="Klenk H.-P."/>
        </authorList>
    </citation>
    <scope>NUCLEOTIDE SEQUENCE [LARGE SCALE GENOMIC DNA]</scope>
    <source>
        <strain evidence="7 8">DSM 19663</strain>
    </source>
</reference>
<dbReference type="UniPathway" id="UPA00334">
    <property type="reaction ID" value="UER00455"/>
</dbReference>
<dbReference type="InterPro" id="IPR000653">
    <property type="entry name" value="DegT/StrS_aminotransferase"/>
</dbReference>
<protein>
    <recommendedName>
        <fullName evidence="4">Kynureninase</fullName>
        <ecNumber evidence="4">3.7.1.3</ecNumber>
    </recommendedName>
</protein>
<dbReference type="Proteomes" id="UP000585905">
    <property type="component" value="Unassembled WGS sequence"/>
</dbReference>
<sequence>MTDPRTPAADAAHLPDPAADAAHLPNPAALDVADPLAPLVDRFVPSDDLVAYLDGNSLGRPLRATVDALPDFVRTQWAERLIRGWDEGWLSLGERLGDRIGAACLGAASGQTVVADSTTVLIFKLLRAAIAARPGRTELVIARDEFPTDRFIVERLADDHGLTVRWVDTPHDGGISPELAAEVVSERTIAALLGGVAYRSAWFADIPAVTGIVQAHGALVIWDCSHAVGSVPLELDAWRVDMAVGCSYKYLNGGPGAPAWAYVAARHQAQLRNPIPGWLGAAEPFSMTAGFEPAPGIRRLVSGTPPIIGMQPIAHMLDEIEAAGMSAIRAKSVALTEYAIALVDALIPDAVVASPRDSARRGGHITVDHPKARAAVERLWGEGVVPDFRHPSGARIGLSPLSTSFAEVERGIRALAAALAG</sequence>
<keyword evidence="1 4" id="KW-0662">Pyridine nucleotide biosynthesis</keyword>
<comment type="caution">
    <text evidence="7">The sequence shown here is derived from an EMBL/GenBank/DDBJ whole genome shotgun (WGS) entry which is preliminary data.</text>
</comment>
<comment type="subunit">
    <text evidence="4">Homodimer.</text>
</comment>
<dbReference type="GO" id="GO:0030429">
    <property type="term" value="F:kynureninase activity"/>
    <property type="evidence" value="ECO:0007669"/>
    <property type="project" value="UniProtKB-EC"/>
</dbReference>
<dbReference type="PIRSF" id="PIRSF038800">
    <property type="entry name" value="KYNU"/>
    <property type="match status" value="1"/>
</dbReference>
<comment type="catalytic activity">
    <reaction evidence="4">
        <text>3-hydroxy-L-kynurenine + H2O = 3-hydroxyanthranilate + L-alanine + H(+)</text>
        <dbReference type="Rhea" id="RHEA:25143"/>
        <dbReference type="ChEBI" id="CHEBI:15377"/>
        <dbReference type="ChEBI" id="CHEBI:15378"/>
        <dbReference type="ChEBI" id="CHEBI:36559"/>
        <dbReference type="ChEBI" id="CHEBI:57972"/>
        <dbReference type="ChEBI" id="CHEBI:58125"/>
        <dbReference type="EC" id="3.7.1.3"/>
    </reaction>
</comment>
<evidence type="ECO:0000256" key="3">
    <source>
        <dbReference type="ARBA" id="ARBA00022898"/>
    </source>
</evidence>
<comment type="pathway">
    <text evidence="4">Cofactor biosynthesis; NAD(+) biosynthesis; quinolinate from L-kynurenine: step 2/3.</text>
</comment>
<dbReference type="UniPathway" id="UPA00253">
    <property type="reaction ID" value="UER00329"/>
</dbReference>
<organism evidence="7 8">
    <name type="scientific">Microcella alkalica</name>
    <dbReference type="NCBI Taxonomy" id="355930"/>
    <lineage>
        <taxon>Bacteria</taxon>
        <taxon>Bacillati</taxon>
        <taxon>Actinomycetota</taxon>
        <taxon>Actinomycetes</taxon>
        <taxon>Micrococcales</taxon>
        <taxon>Microbacteriaceae</taxon>
        <taxon>Microcella</taxon>
    </lineage>
</organism>
<dbReference type="PANTHER" id="PTHR14084:SF0">
    <property type="entry name" value="KYNURENINASE"/>
    <property type="match status" value="1"/>
</dbReference>